<evidence type="ECO:0008006" key="4">
    <source>
        <dbReference type="Google" id="ProtNLM"/>
    </source>
</evidence>
<feature type="compositionally biased region" description="Basic and acidic residues" evidence="1">
    <location>
        <begin position="169"/>
        <end position="182"/>
    </location>
</feature>
<sequence>MANMFRANRALLNNSFRASSRDPSFYVQRIVRPSRACFLSSAFERAEGSNAVAETSPGDRGTGIPETGSDPVRDGMYEAKQEALDPDEGRASAVTGYMADRARDGPEKAKEMSNRVGETAKKTMDGAWKAARETTEEIKEAVAAGGRSHSEEEKRGPNHENSEGDENVDDLRRRAGGYDKAE</sequence>
<gene>
    <name evidence="2" type="ORF">ACJRO7_023190</name>
</gene>
<feature type="compositionally biased region" description="Basic and acidic residues" evidence="1">
    <location>
        <begin position="100"/>
        <end position="140"/>
    </location>
</feature>
<feature type="region of interest" description="Disordered" evidence="1">
    <location>
        <begin position="47"/>
        <end position="73"/>
    </location>
</feature>
<evidence type="ECO:0000256" key="1">
    <source>
        <dbReference type="SAM" id="MobiDB-lite"/>
    </source>
</evidence>
<name>A0ABD3K0Z2_EUCGL</name>
<feature type="compositionally biased region" description="Basic and acidic residues" evidence="1">
    <location>
        <begin position="148"/>
        <end position="162"/>
    </location>
</feature>
<dbReference type="EMBL" id="JBJKBG010000006">
    <property type="protein sequence ID" value="KAL3733789.1"/>
    <property type="molecule type" value="Genomic_DNA"/>
</dbReference>
<keyword evidence="3" id="KW-1185">Reference proteome</keyword>
<accession>A0ABD3K0Z2</accession>
<evidence type="ECO:0000313" key="3">
    <source>
        <dbReference type="Proteomes" id="UP001634007"/>
    </source>
</evidence>
<dbReference type="AlphaFoldDB" id="A0ABD3K0Z2"/>
<feature type="region of interest" description="Disordered" evidence="1">
    <location>
        <begin position="99"/>
        <end position="182"/>
    </location>
</feature>
<dbReference type="Proteomes" id="UP001634007">
    <property type="component" value="Unassembled WGS sequence"/>
</dbReference>
<organism evidence="2 3">
    <name type="scientific">Eucalyptus globulus</name>
    <name type="common">Tasmanian blue gum</name>
    <dbReference type="NCBI Taxonomy" id="34317"/>
    <lineage>
        <taxon>Eukaryota</taxon>
        <taxon>Viridiplantae</taxon>
        <taxon>Streptophyta</taxon>
        <taxon>Embryophyta</taxon>
        <taxon>Tracheophyta</taxon>
        <taxon>Spermatophyta</taxon>
        <taxon>Magnoliopsida</taxon>
        <taxon>eudicotyledons</taxon>
        <taxon>Gunneridae</taxon>
        <taxon>Pentapetalae</taxon>
        <taxon>rosids</taxon>
        <taxon>malvids</taxon>
        <taxon>Myrtales</taxon>
        <taxon>Myrtaceae</taxon>
        <taxon>Myrtoideae</taxon>
        <taxon>Eucalypteae</taxon>
        <taxon>Eucalyptus</taxon>
    </lineage>
</organism>
<protein>
    <recommendedName>
        <fullName evidence="4">Late embryogenesis abundant protein</fullName>
    </recommendedName>
</protein>
<evidence type="ECO:0000313" key="2">
    <source>
        <dbReference type="EMBL" id="KAL3733789.1"/>
    </source>
</evidence>
<reference evidence="2 3" key="1">
    <citation type="submission" date="2024-11" db="EMBL/GenBank/DDBJ databases">
        <title>Chromosome-level genome assembly of Eucalyptus globulus Labill. provides insights into its genome evolution.</title>
        <authorList>
            <person name="Li X."/>
        </authorList>
    </citation>
    <scope>NUCLEOTIDE SEQUENCE [LARGE SCALE GENOMIC DNA]</scope>
    <source>
        <strain evidence="2">CL2024</strain>
        <tissue evidence="2">Fresh tender leaves</tissue>
    </source>
</reference>
<comment type="caution">
    <text evidence="2">The sequence shown here is derived from an EMBL/GenBank/DDBJ whole genome shotgun (WGS) entry which is preliminary data.</text>
</comment>
<proteinExistence type="predicted"/>